<gene>
    <name evidence="3" type="ORF">JHX87_09135</name>
</gene>
<feature type="compositionally biased region" description="Polar residues" evidence="1">
    <location>
        <begin position="83"/>
        <end position="102"/>
    </location>
</feature>
<accession>A0ABY7SFP3</accession>
<dbReference type="RefSeq" id="WP_271886483.1">
    <property type="nucleotide sequence ID" value="NZ_CP067136.1"/>
</dbReference>
<feature type="signal peptide" evidence="2">
    <location>
        <begin position="1"/>
        <end position="24"/>
    </location>
</feature>
<feature type="chain" id="PRO_5045583740" evidence="2">
    <location>
        <begin position="25"/>
        <end position="150"/>
    </location>
</feature>
<feature type="region of interest" description="Disordered" evidence="1">
    <location>
        <begin position="74"/>
        <end position="110"/>
    </location>
</feature>
<dbReference type="EMBL" id="CP067136">
    <property type="protein sequence ID" value="WCR05710.1"/>
    <property type="molecule type" value="Genomic_DNA"/>
</dbReference>
<evidence type="ECO:0000256" key="2">
    <source>
        <dbReference type="SAM" id="SignalP"/>
    </source>
</evidence>
<proteinExistence type="predicted"/>
<name>A0ABY7SFP3_9RHOB</name>
<protein>
    <submittedName>
        <fullName evidence="3">Uncharacterized protein</fullName>
    </submittedName>
</protein>
<reference evidence="3 4" key="1">
    <citation type="submission" date="2021-01" db="EMBL/GenBank/DDBJ databases">
        <title>Biogeographic distribution of Paracoccus.</title>
        <authorList>
            <person name="Hollensteiner J."/>
            <person name="Leineberger J."/>
            <person name="Brinkhoff T."/>
            <person name="Daniel R."/>
        </authorList>
    </citation>
    <scope>NUCLEOTIDE SEQUENCE [LARGE SCALE GENOMIC DNA]</scope>
    <source>
        <strain evidence="3 4">KCTC 22803</strain>
    </source>
</reference>
<keyword evidence="2" id="KW-0732">Signal</keyword>
<dbReference type="Proteomes" id="UP001219349">
    <property type="component" value="Chromosome"/>
</dbReference>
<evidence type="ECO:0000256" key="1">
    <source>
        <dbReference type="SAM" id="MobiDB-lite"/>
    </source>
</evidence>
<organism evidence="3 4">
    <name type="scientific">Paracoccus fistulariae</name>
    <dbReference type="NCBI Taxonomy" id="658446"/>
    <lineage>
        <taxon>Bacteria</taxon>
        <taxon>Pseudomonadati</taxon>
        <taxon>Pseudomonadota</taxon>
        <taxon>Alphaproteobacteria</taxon>
        <taxon>Rhodobacterales</taxon>
        <taxon>Paracoccaceae</taxon>
        <taxon>Paracoccus</taxon>
    </lineage>
</organism>
<evidence type="ECO:0000313" key="4">
    <source>
        <dbReference type="Proteomes" id="UP001219349"/>
    </source>
</evidence>
<sequence length="150" mass="15322">MKNKLVFVLAGAIAALTLSPGHPAAQSFSAGEAGRLKGTVGTCNTDAGCKILERACLKAKGTYHDVEGEDLKGTCTTEDESETAGTSAQLAIAPQRQQSGGTQDLAAKTGPAEDSFCHSATFCEVLKQVCPTSGGTYKDLPGGGVCKDPE</sequence>
<evidence type="ECO:0000313" key="3">
    <source>
        <dbReference type="EMBL" id="WCR05710.1"/>
    </source>
</evidence>
<keyword evidence="4" id="KW-1185">Reference proteome</keyword>